<dbReference type="Gene3D" id="3.90.1480.20">
    <property type="entry name" value="Glycosyl transferase family 29"/>
    <property type="match status" value="1"/>
</dbReference>
<dbReference type="Proteomes" id="UP001266305">
    <property type="component" value="Unassembled WGS sequence"/>
</dbReference>
<dbReference type="PANTHER" id="PTHR13713:SF57">
    <property type="entry name" value="CMP-N-ACETYLNEURAMINATE-BETA-GALACTOSAMIDE-ALPHA-2,3-SIALYLTRANSFERASE 4"/>
    <property type="match status" value="1"/>
</dbReference>
<evidence type="ECO:0000256" key="8">
    <source>
        <dbReference type="ARBA" id="ARBA00023034"/>
    </source>
</evidence>
<evidence type="ECO:0000256" key="3">
    <source>
        <dbReference type="ARBA" id="ARBA00022676"/>
    </source>
</evidence>
<feature type="region of interest" description="Disordered" evidence="11">
    <location>
        <begin position="1"/>
        <end position="25"/>
    </location>
</feature>
<comment type="caution">
    <text evidence="12">The sequence shown here is derived from an EMBL/GenBank/DDBJ whole genome shotgun (WGS) entry which is preliminary data.</text>
</comment>
<evidence type="ECO:0000256" key="6">
    <source>
        <dbReference type="ARBA" id="ARBA00022968"/>
    </source>
</evidence>
<dbReference type="PANTHER" id="PTHR13713">
    <property type="entry name" value="SIALYLTRANSFERASE"/>
    <property type="match status" value="1"/>
</dbReference>
<proteinExistence type="inferred from homology"/>
<keyword evidence="10" id="KW-0325">Glycoprotein</keyword>
<keyword evidence="4" id="KW-0808">Transferase</keyword>
<keyword evidence="9" id="KW-0472">Membrane</keyword>
<evidence type="ECO:0000256" key="11">
    <source>
        <dbReference type="SAM" id="MobiDB-lite"/>
    </source>
</evidence>
<dbReference type="Pfam" id="PF00777">
    <property type="entry name" value="Glyco_transf_29"/>
    <property type="match status" value="1"/>
</dbReference>
<evidence type="ECO:0000256" key="10">
    <source>
        <dbReference type="ARBA" id="ARBA00023180"/>
    </source>
</evidence>
<sequence length="132" mass="14608">MRKRKNLGVEDEKTGELREGGSWHVDRPDEVQEWLPNGCGQLKLCAKQVAGPEEGEKPTTGLLAITLALHLCDLVHIAGFGYPDAYNKKQTIHYYEQITLKSMAGSGHNVSQEALAIKRMLEMGAVKNLTSF</sequence>
<accession>A0ABQ9URN4</accession>
<evidence type="ECO:0000256" key="1">
    <source>
        <dbReference type="ARBA" id="ARBA00004323"/>
    </source>
</evidence>
<keyword evidence="5" id="KW-0812">Transmembrane</keyword>
<comment type="similarity">
    <text evidence="2">Belongs to the glycosyltransferase 29 family.</text>
</comment>
<keyword evidence="7" id="KW-1133">Transmembrane helix</keyword>
<organism evidence="12 13">
    <name type="scientific">Saguinus oedipus</name>
    <name type="common">Cotton-top tamarin</name>
    <name type="synonym">Oedipomidas oedipus</name>
    <dbReference type="NCBI Taxonomy" id="9490"/>
    <lineage>
        <taxon>Eukaryota</taxon>
        <taxon>Metazoa</taxon>
        <taxon>Chordata</taxon>
        <taxon>Craniata</taxon>
        <taxon>Vertebrata</taxon>
        <taxon>Euteleostomi</taxon>
        <taxon>Mammalia</taxon>
        <taxon>Eutheria</taxon>
        <taxon>Euarchontoglires</taxon>
        <taxon>Primates</taxon>
        <taxon>Haplorrhini</taxon>
        <taxon>Platyrrhini</taxon>
        <taxon>Cebidae</taxon>
        <taxon>Callitrichinae</taxon>
        <taxon>Saguinus</taxon>
    </lineage>
</organism>
<dbReference type="EMBL" id="JASSZA010000010">
    <property type="protein sequence ID" value="KAK2099740.1"/>
    <property type="molecule type" value="Genomic_DNA"/>
</dbReference>
<comment type="subcellular location">
    <subcellularLocation>
        <location evidence="1">Golgi apparatus membrane</location>
        <topology evidence="1">Single-pass type II membrane protein</topology>
    </subcellularLocation>
</comment>
<keyword evidence="6" id="KW-0735">Signal-anchor</keyword>
<dbReference type="InterPro" id="IPR051142">
    <property type="entry name" value="Glycosyltransferase_29"/>
</dbReference>
<name>A0ABQ9URN4_SAGOE</name>
<feature type="compositionally biased region" description="Basic and acidic residues" evidence="11">
    <location>
        <begin position="7"/>
        <end position="25"/>
    </location>
</feature>
<keyword evidence="3" id="KW-0328">Glycosyltransferase</keyword>
<evidence type="ECO:0000313" key="13">
    <source>
        <dbReference type="Proteomes" id="UP001266305"/>
    </source>
</evidence>
<evidence type="ECO:0000256" key="4">
    <source>
        <dbReference type="ARBA" id="ARBA00022679"/>
    </source>
</evidence>
<keyword evidence="8" id="KW-0333">Golgi apparatus</keyword>
<evidence type="ECO:0000256" key="7">
    <source>
        <dbReference type="ARBA" id="ARBA00022989"/>
    </source>
</evidence>
<keyword evidence="13" id="KW-1185">Reference proteome</keyword>
<protein>
    <submittedName>
        <fullName evidence="12">Uncharacterized protein</fullName>
    </submittedName>
</protein>
<dbReference type="InterPro" id="IPR038578">
    <property type="entry name" value="GT29-like_sf"/>
</dbReference>
<reference evidence="12 13" key="1">
    <citation type="submission" date="2023-05" db="EMBL/GenBank/DDBJ databases">
        <title>B98-5 Cell Line De Novo Hybrid Assembly: An Optical Mapping Approach.</title>
        <authorList>
            <person name="Kananen K."/>
            <person name="Auerbach J.A."/>
            <person name="Kautto E."/>
            <person name="Blachly J.S."/>
        </authorList>
    </citation>
    <scope>NUCLEOTIDE SEQUENCE [LARGE SCALE GENOMIC DNA]</scope>
    <source>
        <strain evidence="12">B95-8</strain>
        <tissue evidence="12">Cell line</tissue>
    </source>
</reference>
<evidence type="ECO:0000313" key="12">
    <source>
        <dbReference type="EMBL" id="KAK2099740.1"/>
    </source>
</evidence>
<evidence type="ECO:0000256" key="5">
    <source>
        <dbReference type="ARBA" id="ARBA00022692"/>
    </source>
</evidence>
<evidence type="ECO:0000256" key="2">
    <source>
        <dbReference type="ARBA" id="ARBA00006003"/>
    </source>
</evidence>
<dbReference type="InterPro" id="IPR001675">
    <property type="entry name" value="Glyco_trans_29"/>
</dbReference>
<gene>
    <name evidence="12" type="ORF">P7K49_021088</name>
</gene>
<evidence type="ECO:0000256" key="9">
    <source>
        <dbReference type="ARBA" id="ARBA00023136"/>
    </source>
</evidence>